<organism evidence="1 2">
    <name type="scientific">Pelagibacter phage HTVC119P</name>
    <dbReference type="NCBI Taxonomy" id="2283020"/>
    <lineage>
        <taxon>Viruses</taxon>
        <taxon>Duplodnaviria</taxon>
        <taxon>Heunggongvirae</taxon>
        <taxon>Uroviricota</taxon>
        <taxon>Caudoviricetes</taxon>
        <taxon>Autographivirales</taxon>
        <taxon>Votkovvirus</taxon>
    </lineage>
</organism>
<dbReference type="EMBL" id="MH598806">
    <property type="protein sequence ID" value="AXH71361.1"/>
    <property type="molecule type" value="Genomic_DNA"/>
</dbReference>
<evidence type="ECO:0000313" key="2">
    <source>
        <dbReference type="Proteomes" id="UP000317351"/>
    </source>
</evidence>
<dbReference type="Proteomes" id="UP000317351">
    <property type="component" value="Segment"/>
</dbReference>
<reference evidence="1 2" key="1">
    <citation type="journal article" date="2019" name="Environ. Microbiol.">
        <title>Pelagiphages in the Podoviridae family integrate into host genomes.</title>
        <authorList>
            <person name="Zhao Y."/>
            <person name="Qin F."/>
            <person name="Zhang R."/>
            <person name="Giovannoni S.J."/>
            <person name="Zhang Z."/>
            <person name="Sun J."/>
            <person name="Du S."/>
            <person name="Rensing C."/>
        </authorList>
    </citation>
    <scope>NUCLEOTIDE SEQUENCE [LARGE SCALE GENOMIC DNA]</scope>
</reference>
<sequence length="200" mass="22127">MSSKRKYERITTPVGVASYPWLKDADYKFDKVNGIYSCNIYVDDNEAKDFVTVIDKAYTENLAEQKKLNAGKTIKPGPKPYVSENGKTLFKIKMKGKIGDVEIRPVVIDSSGQPMTDMIVYGGSKVKVSADLIPYYVATTGAGISLRLVGVQILELQTKPMPSMANLGFKEEKGYVHVAEEQTEASVKTPVNETSKEDFI</sequence>
<gene>
    <name evidence="1" type="ORF">P119_gp12</name>
</gene>
<accession>A0AC59HCE7</accession>
<name>A0AC59HCE7_9CAUD</name>
<keyword evidence="1" id="KW-0238">DNA-binding</keyword>
<evidence type="ECO:0000313" key="1">
    <source>
        <dbReference type="EMBL" id="AXH71361.1"/>
    </source>
</evidence>
<proteinExistence type="predicted"/>
<protein>
    <submittedName>
        <fullName evidence="1">Single-stranded DNA-binding protein</fullName>
    </submittedName>
</protein>